<evidence type="ECO:0000256" key="1">
    <source>
        <dbReference type="SAM" id="SignalP"/>
    </source>
</evidence>
<accession>A0AAD2SW97</accession>
<dbReference type="EMBL" id="AICQ01000018">
    <property type="protein sequence ID" value="EID21020.1"/>
    <property type="molecule type" value="Genomic_DNA"/>
</dbReference>
<name>A0AAD2SW97_STRCV</name>
<proteinExistence type="predicted"/>
<reference evidence="2 3" key="1">
    <citation type="submission" date="2012-01" db="EMBL/GenBank/DDBJ databases">
        <authorList>
            <person name="Harkins D.M."/>
            <person name="Madupu R."/>
            <person name="Durkin A.S."/>
            <person name="Torralba M."/>
            <person name="Methe B."/>
            <person name="Sutton G.G."/>
            <person name="Nelson K.E."/>
        </authorList>
    </citation>
    <scope>NUCLEOTIDE SEQUENCE [LARGE SCALE GENOMIC DNA]</scope>
    <source>
        <strain evidence="2 3">SK53</strain>
    </source>
</reference>
<sequence>MRKGYKKCIILSLTILGLSNTGVTAFAATYGNGSNGVRNTEQFQVRYIGEAWTNHRGNSTWIKYYRNGSFLGGATAYKDSWRTDNGMVYDSVTIWDSMNPWAPKTTFRYKL</sequence>
<gene>
    <name evidence="2" type="ORF">HMPREF1044_1223</name>
</gene>
<dbReference type="RefSeq" id="WP_006269863.1">
    <property type="nucleotide sequence ID" value="NZ_AICQ01000018.1"/>
</dbReference>
<comment type="caution">
    <text evidence="2">The sequence shown here is derived from an EMBL/GenBank/DDBJ whole genome shotgun (WGS) entry which is preliminary data.</text>
</comment>
<organism evidence="2 3">
    <name type="scientific">Streptococcus constellatus subsp. constellatus SK53</name>
    <dbReference type="NCBI Taxonomy" id="1095730"/>
    <lineage>
        <taxon>Bacteria</taxon>
        <taxon>Bacillati</taxon>
        <taxon>Bacillota</taxon>
        <taxon>Bacilli</taxon>
        <taxon>Lactobacillales</taxon>
        <taxon>Streptococcaceae</taxon>
        <taxon>Streptococcus</taxon>
        <taxon>Streptococcus anginosus group</taxon>
    </lineage>
</organism>
<protein>
    <recommendedName>
        <fullName evidence="4">Bacteriocin</fullName>
    </recommendedName>
</protein>
<dbReference type="GeneID" id="93846601"/>
<keyword evidence="1" id="KW-0732">Signal</keyword>
<evidence type="ECO:0000313" key="2">
    <source>
        <dbReference type="EMBL" id="EID21020.1"/>
    </source>
</evidence>
<feature type="chain" id="PRO_5042153893" description="Bacteriocin" evidence="1">
    <location>
        <begin position="28"/>
        <end position="111"/>
    </location>
</feature>
<evidence type="ECO:0000313" key="3">
    <source>
        <dbReference type="Proteomes" id="UP000005070"/>
    </source>
</evidence>
<dbReference type="Proteomes" id="UP000005070">
    <property type="component" value="Unassembled WGS sequence"/>
</dbReference>
<evidence type="ECO:0008006" key="4">
    <source>
        <dbReference type="Google" id="ProtNLM"/>
    </source>
</evidence>
<dbReference type="AlphaFoldDB" id="A0AAD2SW97"/>
<feature type="signal peptide" evidence="1">
    <location>
        <begin position="1"/>
        <end position="27"/>
    </location>
</feature>